<feature type="compositionally biased region" description="Low complexity" evidence="1">
    <location>
        <begin position="25"/>
        <end position="37"/>
    </location>
</feature>
<dbReference type="GO" id="GO:0004175">
    <property type="term" value="F:endopeptidase activity"/>
    <property type="evidence" value="ECO:0007669"/>
    <property type="project" value="UniProtKB-ARBA"/>
</dbReference>
<gene>
    <name evidence="4" type="ORF">FHX74_001615</name>
</gene>
<protein>
    <submittedName>
        <fullName evidence="4">Membrane protease YdiL (CAAX protease family)</fullName>
    </submittedName>
</protein>
<dbReference type="AlphaFoldDB" id="A0A7W3P5M5"/>
<keyword evidence="4" id="KW-0378">Hydrolase</keyword>
<keyword evidence="2" id="KW-1133">Transmembrane helix</keyword>
<reference evidence="4 5" key="1">
    <citation type="submission" date="2020-07" db="EMBL/GenBank/DDBJ databases">
        <title>Sequencing the genomes of 1000 actinobacteria strains.</title>
        <authorList>
            <person name="Klenk H.-P."/>
        </authorList>
    </citation>
    <scope>NUCLEOTIDE SEQUENCE [LARGE SCALE GENOMIC DNA]</scope>
    <source>
        <strain evidence="4 5">DSM 100723</strain>
    </source>
</reference>
<feature type="transmembrane region" description="Helical" evidence="2">
    <location>
        <begin position="234"/>
        <end position="251"/>
    </location>
</feature>
<evidence type="ECO:0000256" key="1">
    <source>
        <dbReference type="SAM" id="MobiDB-lite"/>
    </source>
</evidence>
<accession>A0A7W3P5M5</accession>
<dbReference type="SUPFAM" id="SSF81995">
    <property type="entry name" value="beta-sandwich domain of Sec23/24"/>
    <property type="match status" value="1"/>
</dbReference>
<feature type="region of interest" description="Disordered" evidence="1">
    <location>
        <begin position="1"/>
        <end position="64"/>
    </location>
</feature>
<name>A0A7W3P5M5_9ACTN</name>
<feature type="transmembrane region" description="Helical" evidence="2">
    <location>
        <begin position="154"/>
        <end position="180"/>
    </location>
</feature>
<organism evidence="4 5">
    <name type="scientific">Microlunatus kandeliicorticis</name>
    <dbReference type="NCBI Taxonomy" id="1759536"/>
    <lineage>
        <taxon>Bacteria</taxon>
        <taxon>Bacillati</taxon>
        <taxon>Actinomycetota</taxon>
        <taxon>Actinomycetes</taxon>
        <taxon>Propionibacteriales</taxon>
        <taxon>Propionibacteriaceae</taxon>
        <taxon>Microlunatus</taxon>
    </lineage>
</organism>
<evidence type="ECO:0000259" key="3">
    <source>
        <dbReference type="Pfam" id="PF02517"/>
    </source>
</evidence>
<feature type="transmembrane region" description="Helical" evidence="2">
    <location>
        <begin position="353"/>
        <end position="374"/>
    </location>
</feature>
<dbReference type="GO" id="GO:0006508">
    <property type="term" value="P:proteolysis"/>
    <property type="evidence" value="ECO:0007669"/>
    <property type="project" value="UniProtKB-KW"/>
</dbReference>
<dbReference type="RefSeq" id="WP_182559538.1">
    <property type="nucleotide sequence ID" value="NZ_JACGWT010000002.1"/>
</dbReference>
<keyword evidence="4" id="KW-0645">Protease</keyword>
<evidence type="ECO:0000313" key="5">
    <source>
        <dbReference type="Proteomes" id="UP000523079"/>
    </source>
</evidence>
<proteinExistence type="predicted"/>
<feature type="transmembrane region" description="Helical" evidence="2">
    <location>
        <begin position="272"/>
        <end position="289"/>
    </location>
</feature>
<keyword evidence="2" id="KW-0472">Membrane</keyword>
<keyword evidence="2" id="KW-0812">Transmembrane</keyword>
<sequence>MSDQHPGHDAWPTRPEQPYPPQQGYPPQSQQPYGQQPSPQPGQPGPYAQQPYGQQPYAQQPYAQQPYGPPAGYPALAVRAPKPSPLPDHPVIYQQLLRGGRHRWWKPILSIVMFVAVVFVLINLLSLILIPIGIATGHSADLAQFVDRILDPKAGMGPLTFAFTNLSLIVLIPVAMFTVWAVHRTPPRYLISVEGRFRWRWFGRCLALLVPLWLVYLGIGFLTDPPTGARPEHWVVLMIMVVLTTPLQAAGEEFAFRGFLGQVIGSWFRKPIVAALAPLPFSVGLFALAHGSLHVWILVDLGAFALATYLLMWRTGGLEAGIALHAVNNVLIMVITLYLGGFEEGFVSSDTTGSWSAALMSVAVNGLVLALLLWQARRAKITRRYQPSVPAETPVASGYATLPG</sequence>
<dbReference type="Proteomes" id="UP000523079">
    <property type="component" value="Unassembled WGS sequence"/>
</dbReference>
<dbReference type="EMBL" id="JACGWT010000002">
    <property type="protein sequence ID" value="MBA8794010.1"/>
    <property type="molecule type" value="Genomic_DNA"/>
</dbReference>
<dbReference type="Pfam" id="PF02517">
    <property type="entry name" value="Rce1-like"/>
    <property type="match status" value="1"/>
</dbReference>
<feature type="compositionally biased region" description="Low complexity" evidence="1">
    <location>
        <begin position="45"/>
        <end position="64"/>
    </location>
</feature>
<evidence type="ECO:0000256" key="2">
    <source>
        <dbReference type="SAM" id="Phobius"/>
    </source>
</evidence>
<dbReference type="GO" id="GO:0080120">
    <property type="term" value="P:CAAX-box protein maturation"/>
    <property type="evidence" value="ECO:0007669"/>
    <property type="project" value="UniProtKB-ARBA"/>
</dbReference>
<feature type="transmembrane region" description="Helical" evidence="2">
    <location>
        <begin position="108"/>
        <end position="134"/>
    </location>
</feature>
<feature type="transmembrane region" description="Helical" evidence="2">
    <location>
        <begin position="295"/>
        <end position="313"/>
    </location>
</feature>
<feature type="compositionally biased region" description="Pro residues" evidence="1">
    <location>
        <begin position="15"/>
        <end position="24"/>
    </location>
</feature>
<comment type="caution">
    <text evidence="4">The sequence shown here is derived from an EMBL/GenBank/DDBJ whole genome shotgun (WGS) entry which is preliminary data.</text>
</comment>
<keyword evidence="5" id="KW-1185">Reference proteome</keyword>
<evidence type="ECO:0000313" key="4">
    <source>
        <dbReference type="EMBL" id="MBA8794010.1"/>
    </source>
</evidence>
<feature type="transmembrane region" description="Helical" evidence="2">
    <location>
        <begin position="320"/>
        <end position="341"/>
    </location>
</feature>
<feature type="transmembrane region" description="Helical" evidence="2">
    <location>
        <begin position="201"/>
        <end position="222"/>
    </location>
</feature>
<dbReference type="InterPro" id="IPR003675">
    <property type="entry name" value="Rce1/LyrA-like_dom"/>
</dbReference>
<feature type="domain" description="CAAX prenyl protease 2/Lysostaphin resistance protein A-like" evidence="3">
    <location>
        <begin position="237"/>
        <end position="331"/>
    </location>
</feature>